<accession>A0ABQ9F7L9</accession>
<proteinExistence type="predicted"/>
<protein>
    <submittedName>
        <fullName evidence="1">Uncharacterized protein</fullName>
    </submittedName>
</protein>
<evidence type="ECO:0000313" key="1">
    <source>
        <dbReference type="EMBL" id="KAJ8312191.1"/>
    </source>
</evidence>
<sequence>MALRMLCSNHYTKSIKVFLIKWPEIDHFIDRKNIKSAIIIISMPSFPKVVYDTKDCKCLHSLQDDDTRANNHQLPVTQIQFRHFKQGEKIEYSNILIASYL</sequence>
<reference evidence="1 2" key="1">
    <citation type="submission" date="2022-12" db="EMBL/GenBank/DDBJ databases">
        <title>Chromosome-level genome of Tegillarca granosa.</title>
        <authorList>
            <person name="Kim J."/>
        </authorList>
    </citation>
    <scope>NUCLEOTIDE SEQUENCE [LARGE SCALE GENOMIC DNA]</scope>
    <source>
        <strain evidence="1">Teg-2019</strain>
        <tissue evidence="1">Adductor muscle</tissue>
    </source>
</reference>
<organism evidence="1 2">
    <name type="scientific">Tegillarca granosa</name>
    <name type="common">Malaysian cockle</name>
    <name type="synonym">Anadara granosa</name>
    <dbReference type="NCBI Taxonomy" id="220873"/>
    <lineage>
        <taxon>Eukaryota</taxon>
        <taxon>Metazoa</taxon>
        <taxon>Spiralia</taxon>
        <taxon>Lophotrochozoa</taxon>
        <taxon>Mollusca</taxon>
        <taxon>Bivalvia</taxon>
        <taxon>Autobranchia</taxon>
        <taxon>Pteriomorphia</taxon>
        <taxon>Arcoida</taxon>
        <taxon>Arcoidea</taxon>
        <taxon>Arcidae</taxon>
        <taxon>Tegillarca</taxon>
    </lineage>
</organism>
<dbReference type="Proteomes" id="UP001217089">
    <property type="component" value="Unassembled WGS sequence"/>
</dbReference>
<comment type="caution">
    <text evidence="1">The sequence shown here is derived from an EMBL/GenBank/DDBJ whole genome shotgun (WGS) entry which is preliminary data.</text>
</comment>
<name>A0ABQ9F7L9_TEGGR</name>
<gene>
    <name evidence="1" type="ORF">KUTeg_009564</name>
</gene>
<dbReference type="EMBL" id="JARBDR010000440">
    <property type="protein sequence ID" value="KAJ8312191.1"/>
    <property type="molecule type" value="Genomic_DNA"/>
</dbReference>
<keyword evidence="2" id="KW-1185">Reference proteome</keyword>
<evidence type="ECO:0000313" key="2">
    <source>
        <dbReference type="Proteomes" id="UP001217089"/>
    </source>
</evidence>